<feature type="region of interest" description="Disordered" evidence="6">
    <location>
        <begin position="455"/>
        <end position="511"/>
    </location>
</feature>
<evidence type="ECO:0000313" key="9">
    <source>
        <dbReference type="Proteomes" id="UP000023152"/>
    </source>
</evidence>
<sequence length="881" mass="100863">NIPVHTVNEALQHKDIRLILESYRDAKVLEAHQQIRVKSIQNKYERKSKKSSKQWQLDLTDALFRKVVTKIRKSKSMSEAEGEKREPDQVEGEQVEELTQQEQDQNQNQNQNQEQEQKKNKEKEELEPLDWAIFQFETMQLSVKKMTVELYGSGGVAALALHLKKVNQLRYCLLHFQYGHIAIRKKLLLVIWVGGQPMEQSELVAMFKHKRSIEETLGQKYSVSQLTTKTLTINSSTRLKRSMILSQLAREGLVSEILIRVVIKMDDNDEKAENYDDYDLEHSMLHSHEIKSTEVSPSFDESVDDAVSMPQLSLKMRMEREIQMQKMEASYNSYGYEEHSNSNGIRNGNGNVNDNTNDNTNKKELSILPLTNLQVTLIPDTFKKEQFSKFKQVKTAKMEKLLTQENKTLHELDLIHGSLIYLSHLKQHISHKKIRVDRQKNLERIFSFSLDSSIKPSDMSRSFSTPQQSSSHVVPTFTPNIRKDGHAPAANTTDDTSPVTPRLASSPLHGAKHNEHYFQVRSIHEDAMPSPVQDNDQLIMEMPQYPPSDISNEINTIMEYDNENDDNNENVKQNENIDNEDNNNDDNNDTNDNNENDDNNSEWEKTIKLMINTPFENTAPSPAPLPAVAPIPLFFPIPTSLPTLIPAPLPTSDSLQGKPIPALTTLPDLDVLSQNRKRKARSYLSEISDEKHHSSDAPLTLSQSNTEDAPDSPESKLLFTEGIHGDFGANAVDLIPYPNTDVEKYVQEDNIDLEDVQIIREKVGQGKTAVVHKAIYKEQVTVALKEYKFGRLTEQIMKDFHREVRVLKQLRHPNIALLLASHIDTETKELFLLLEWLPGGCLFDVLMNKEFEIGYLDVLTVILYQTFTCFVSSFKYYLFVV</sequence>
<gene>
    <name evidence="8" type="ORF">RFI_31403</name>
</gene>
<dbReference type="Gene3D" id="1.10.510.10">
    <property type="entry name" value="Transferase(Phosphotransferase) domain 1"/>
    <property type="match status" value="1"/>
</dbReference>
<protein>
    <submittedName>
        <fullName evidence="8">Protein kinase, TKL group</fullName>
    </submittedName>
</protein>
<dbReference type="AlphaFoldDB" id="X6LXB6"/>
<dbReference type="InterPro" id="IPR001245">
    <property type="entry name" value="Ser-Thr/Tyr_kinase_cat_dom"/>
</dbReference>
<feature type="region of interest" description="Disordered" evidence="6">
    <location>
        <begin position="682"/>
        <end position="714"/>
    </location>
</feature>
<feature type="compositionally biased region" description="Low complexity" evidence="6">
    <location>
        <begin position="460"/>
        <end position="471"/>
    </location>
</feature>
<organism evidence="8 9">
    <name type="scientific">Reticulomyxa filosa</name>
    <dbReference type="NCBI Taxonomy" id="46433"/>
    <lineage>
        <taxon>Eukaryota</taxon>
        <taxon>Sar</taxon>
        <taxon>Rhizaria</taxon>
        <taxon>Retaria</taxon>
        <taxon>Foraminifera</taxon>
        <taxon>Monothalamids</taxon>
        <taxon>Reticulomyxidae</taxon>
        <taxon>Reticulomyxa</taxon>
    </lineage>
</organism>
<feature type="non-terminal residue" evidence="8">
    <location>
        <position position="1"/>
    </location>
</feature>
<evidence type="ECO:0000256" key="3">
    <source>
        <dbReference type="ARBA" id="ARBA00022777"/>
    </source>
</evidence>
<comment type="caution">
    <text evidence="8">The sequence shown here is derived from an EMBL/GenBank/DDBJ whole genome shotgun (WGS) entry which is preliminary data.</text>
</comment>
<keyword evidence="9" id="KW-1185">Reference proteome</keyword>
<dbReference type="Proteomes" id="UP000023152">
    <property type="component" value="Unassembled WGS sequence"/>
</dbReference>
<evidence type="ECO:0000256" key="6">
    <source>
        <dbReference type="SAM" id="MobiDB-lite"/>
    </source>
</evidence>
<dbReference type="GO" id="GO:0004674">
    <property type="term" value="F:protein serine/threonine kinase activity"/>
    <property type="evidence" value="ECO:0007669"/>
    <property type="project" value="TreeGrafter"/>
</dbReference>
<feature type="binding site" evidence="5">
    <location>
        <position position="785"/>
    </location>
    <ligand>
        <name>ATP</name>
        <dbReference type="ChEBI" id="CHEBI:30616"/>
    </ligand>
</feature>
<reference evidence="8 9" key="1">
    <citation type="journal article" date="2013" name="Curr. Biol.">
        <title>The Genome of the Foraminiferan Reticulomyxa filosa.</title>
        <authorList>
            <person name="Glockner G."/>
            <person name="Hulsmann N."/>
            <person name="Schleicher M."/>
            <person name="Noegel A.A."/>
            <person name="Eichinger L."/>
            <person name="Gallinger C."/>
            <person name="Pawlowski J."/>
            <person name="Sierra R."/>
            <person name="Euteneuer U."/>
            <person name="Pillet L."/>
            <person name="Moustafa A."/>
            <person name="Platzer M."/>
            <person name="Groth M."/>
            <person name="Szafranski K."/>
            <person name="Schliwa M."/>
        </authorList>
    </citation>
    <scope>NUCLEOTIDE SEQUENCE [LARGE SCALE GENOMIC DNA]</scope>
</reference>
<dbReference type="InterPro" id="IPR051681">
    <property type="entry name" value="Ser/Thr_Kinases-Pseudokinases"/>
</dbReference>
<keyword evidence="2 5" id="KW-0547">Nucleotide-binding</keyword>
<dbReference type="Pfam" id="PF07714">
    <property type="entry name" value="PK_Tyr_Ser-Thr"/>
    <property type="match status" value="1"/>
</dbReference>
<dbReference type="InterPro" id="IPR011009">
    <property type="entry name" value="Kinase-like_dom_sf"/>
</dbReference>
<feature type="compositionally biased region" description="Acidic residues" evidence="6">
    <location>
        <begin position="577"/>
        <end position="600"/>
    </location>
</feature>
<evidence type="ECO:0000313" key="8">
    <source>
        <dbReference type="EMBL" id="ETO05991.1"/>
    </source>
</evidence>
<evidence type="ECO:0000259" key="7">
    <source>
        <dbReference type="PROSITE" id="PS50011"/>
    </source>
</evidence>
<name>X6LXB6_RETFI</name>
<dbReference type="InterPro" id="IPR017441">
    <property type="entry name" value="Protein_kinase_ATP_BS"/>
</dbReference>
<accession>X6LXB6</accession>
<evidence type="ECO:0000256" key="5">
    <source>
        <dbReference type="PROSITE-ProRule" id="PRU10141"/>
    </source>
</evidence>
<dbReference type="GO" id="GO:0005524">
    <property type="term" value="F:ATP binding"/>
    <property type="evidence" value="ECO:0007669"/>
    <property type="project" value="UniProtKB-UniRule"/>
</dbReference>
<proteinExistence type="predicted"/>
<dbReference type="PROSITE" id="PS50011">
    <property type="entry name" value="PROTEIN_KINASE_DOM"/>
    <property type="match status" value="1"/>
</dbReference>
<dbReference type="EMBL" id="ASPP01027606">
    <property type="protein sequence ID" value="ETO05991.1"/>
    <property type="molecule type" value="Genomic_DNA"/>
</dbReference>
<feature type="region of interest" description="Disordered" evidence="6">
    <location>
        <begin position="561"/>
        <end position="600"/>
    </location>
</feature>
<feature type="domain" description="Protein kinase" evidence="7">
    <location>
        <begin position="757"/>
        <end position="881"/>
    </location>
</feature>
<feature type="compositionally biased region" description="Basic and acidic residues" evidence="6">
    <location>
        <begin position="76"/>
        <end position="88"/>
    </location>
</feature>
<feature type="region of interest" description="Disordered" evidence="6">
    <location>
        <begin position="75"/>
        <end position="122"/>
    </location>
</feature>
<evidence type="ECO:0000256" key="4">
    <source>
        <dbReference type="ARBA" id="ARBA00022840"/>
    </source>
</evidence>
<keyword evidence="3 8" id="KW-0418">Kinase</keyword>
<dbReference type="PANTHER" id="PTHR44329:SF288">
    <property type="entry name" value="MITOGEN-ACTIVATED PROTEIN KINASE KINASE KINASE 20"/>
    <property type="match status" value="1"/>
</dbReference>
<evidence type="ECO:0000256" key="1">
    <source>
        <dbReference type="ARBA" id="ARBA00022679"/>
    </source>
</evidence>
<feature type="compositionally biased region" description="Low complexity" evidence="6">
    <location>
        <begin position="100"/>
        <end position="114"/>
    </location>
</feature>
<dbReference type="OrthoDB" id="4062651at2759"/>
<dbReference type="InterPro" id="IPR000719">
    <property type="entry name" value="Prot_kinase_dom"/>
</dbReference>
<keyword evidence="4 5" id="KW-0067">ATP-binding</keyword>
<dbReference type="PANTHER" id="PTHR44329">
    <property type="entry name" value="SERINE/THREONINE-PROTEIN KINASE TNNI3K-RELATED"/>
    <property type="match status" value="1"/>
</dbReference>
<evidence type="ECO:0000256" key="2">
    <source>
        <dbReference type="ARBA" id="ARBA00022741"/>
    </source>
</evidence>
<dbReference type="SUPFAM" id="SSF56112">
    <property type="entry name" value="Protein kinase-like (PK-like)"/>
    <property type="match status" value="1"/>
</dbReference>
<dbReference type="PROSITE" id="PS00107">
    <property type="entry name" value="PROTEIN_KINASE_ATP"/>
    <property type="match status" value="1"/>
</dbReference>
<keyword evidence="1" id="KW-0808">Transferase</keyword>
<feature type="compositionally biased region" description="Polar residues" evidence="6">
    <location>
        <begin position="490"/>
        <end position="499"/>
    </location>
</feature>